<sequence>MKYNVRADRRPDRVIAFTLIELLVVIAIIAILAGMLLPALSEAKEKAVRARCMSNIRQFGMAVMMYANENRDYIPAHVRNGFWLWDMPWDTANAITNYGATRSVFYCPSVRASVKEYDVEVNWWEISPGNRRIVGYGWLGARLDSSGRPDPQMASRMYPGKEFHLRTTGNTNPAMAELIVDALLSRGPNDFVGVPSGLTRDGLHKNPHRKGNFPGGGNAFFLDGHGAWRPFKLIRERYNPQDRDVRWWF</sequence>
<dbReference type="EMBL" id="JAAKYA010000066">
    <property type="protein sequence ID" value="NGO39693.1"/>
    <property type="molecule type" value="Genomic_DNA"/>
</dbReference>
<dbReference type="Proteomes" id="UP000477311">
    <property type="component" value="Unassembled WGS sequence"/>
</dbReference>
<dbReference type="InterPro" id="IPR012902">
    <property type="entry name" value="N_methyl_site"/>
</dbReference>
<accession>A0A6M1RPV4</accession>
<comment type="caution">
    <text evidence="3">The sequence shown here is derived from an EMBL/GenBank/DDBJ whole genome shotgun (WGS) entry which is preliminary data.</text>
</comment>
<evidence type="ECO:0000313" key="4">
    <source>
        <dbReference type="Proteomes" id="UP000477311"/>
    </source>
</evidence>
<dbReference type="NCBIfam" id="TIGR02532">
    <property type="entry name" value="IV_pilin_GFxxxE"/>
    <property type="match status" value="1"/>
</dbReference>
<feature type="transmembrane region" description="Helical" evidence="2">
    <location>
        <begin position="14"/>
        <end position="37"/>
    </location>
</feature>
<dbReference type="AlphaFoldDB" id="A0A6M1RPV4"/>
<keyword evidence="2" id="KW-1133">Transmembrane helix</keyword>
<dbReference type="Gene3D" id="3.30.700.10">
    <property type="entry name" value="Glycoprotein, Type 4 Pilin"/>
    <property type="match status" value="1"/>
</dbReference>
<dbReference type="PANTHER" id="PTHR30093:SF2">
    <property type="entry name" value="TYPE II SECRETION SYSTEM PROTEIN H"/>
    <property type="match status" value="1"/>
</dbReference>
<proteinExistence type="predicted"/>
<gene>
    <name evidence="3" type="ORF">G4L39_09845</name>
</gene>
<dbReference type="InterPro" id="IPR045584">
    <property type="entry name" value="Pilin-like"/>
</dbReference>
<keyword evidence="2" id="KW-0812">Transmembrane</keyword>
<keyword evidence="4" id="KW-1185">Reference proteome</keyword>
<evidence type="ECO:0000256" key="1">
    <source>
        <dbReference type="ARBA" id="ARBA00022481"/>
    </source>
</evidence>
<dbReference type="SUPFAM" id="SSF54523">
    <property type="entry name" value="Pili subunits"/>
    <property type="match status" value="1"/>
</dbReference>
<reference evidence="3 4" key="1">
    <citation type="submission" date="2020-02" db="EMBL/GenBank/DDBJ databases">
        <title>Draft genome sequence of Limisphaera ngatamarikiensis NGM72.4T, a thermophilic Verrucomicrobia grouped in subdivision 3.</title>
        <authorList>
            <person name="Carere C.R."/>
            <person name="Steen J."/>
            <person name="Hugenholtz P."/>
            <person name="Stott M.B."/>
        </authorList>
    </citation>
    <scope>NUCLEOTIDE SEQUENCE [LARGE SCALE GENOMIC DNA]</scope>
    <source>
        <strain evidence="3 4">NGM72.4</strain>
    </source>
</reference>
<dbReference type="Pfam" id="PF07963">
    <property type="entry name" value="N_methyl"/>
    <property type="match status" value="1"/>
</dbReference>
<dbReference type="PANTHER" id="PTHR30093">
    <property type="entry name" value="GENERAL SECRETION PATHWAY PROTEIN G"/>
    <property type="match status" value="1"/>
</dbReference>
<protein>
    <submittedName>
        <fullName evidence="3">Type II secretion system protein</fullName>
    </submittedName>
</protein>
<dbReference type="GO" id="GO:0015628">
    <property type="term" value="P:protein secretion by the type II secretion system"/>
    <property type="evidence" value="ECO:0007669"/>
    <property type="project" value="InterPro"/>
</dbReference>
<organism evidence="3 4">
    <name type="scientific">Limisphaera ngatamarikiensis</name>
    <dbReference type="NCBI Taxonomy" id="1324935"/>
    <lineage>
        <taxon>Bacteria</taxon>
        <taxon>Pseudomonadati</taxon>
        <taxon>Verrucomicrobiota</taxon>
        <taxon>Verrucomicrobiia</taxon>
        <taxon>Limisphaerales</taxon>
        <taxon>Limisphaeraceae</taxon>
        <taxon>Limisphaera</taxon>
    </lineage>
</organism>
<dbReference type="GO" id="GO:0015627">
    <property type="term" value="C:type II protein secretion system complex"/>
    <property type="evidence" value="ECO:0007669"/>
    <property type="project" value="InterPro"/>
</dbReference>
<evidence type="ECO:0000256" key="2">
    <source>
        <dbReference type="SAM" id="Phobius"/>
    </source>
</evidence>
<name>A0A6M1RPV4_9BACT</name>
<dbReference type="PRINTS" id="PR00813">
    <property type="entry name" value="BCTERIALGSPG"/>
</dbReference>
<dbReference type="InterPro" id="IPR000983">
    <property type="entry name" value="Bac_GSPG_pilin"/>
</dbReference>
<keyword evidence="2" id="KW-0472">Membrane</keyword>
<keyword evidence="1" id="KW-0488">Methylation</keyword>
<evidence type="ECO:0000313" key="3">
    <source>
        <dbReference type="EMBL" id="NGO39693.1"/>
    </source>
</evidence>